<evidence type="ECO:0000256" key="1">
    <source>
        <dbReference type="SAM" id="MobiDB-lite"/>
    </source>
</evidence>
<dbReference type="InterPro" id="IPR053137">
    <property type="entry name" value="NLR-like"/>
</dbReference>
<sequence>MIARPEIGEFLRQAEKLVEGLHDTRRSSAAERKRPIIFVCQGLGGLLIEKAILMLRDHTQIYKDLIDSISGIFFLGTPHYPSSAFGKSLSKCMVVEYGTNLTDLAFHWEEVSRFDSLIARELAASTDKQFWTLTLPFPVCQYFENLETIYQWKQRLLMWDQERTDHLCNGHTVNRWSVLKHNWNRSRRFLDVDHRTICSLSYCTGQITVSFAVDLHAMIDKALTRGNSSSWSEDMSFVESLEWFPPLQTPASSSTPTGASNVSPTRVVHVAPAQSTRDGYVRSNPTPTRPNMTSQEHSGHRVSGEFNENQANDNSSELQATMRRTISSKFTTDDYKIGWISALAFEAAAAEVMLDEKHPDLPLDSRDSILYKLGRIGSHNVVIACLPAGYMGTSAATVVASHMQSKFRSMKFGFMVGIGGGVPSAENDIRLGDVVVSKPFDRHGGVVQWDFGKAEESGSRATGHLAAPPNLLLSVVGRLEADHEQGIHKYTSHIERFNKDPNLKNFRRPENEPDKLFRATYSHAGGPDCSRCDSRYLWRYPQRSMQDPILKVHYGTIASGNQVIKSAQTRDNIVNALGGRILCFEMEAAGLMNTFQCLVIRGISDYCDSHKHDKWQRYAAANAAAYTRELVLTIPVDESVGKQSEMPARIHYPEISFRTAVNRDILDDLYLAAARAVARMPNLRDLQLTVGDEESGCVCRLPSDGRYTHRLVWIGKSRTTSWKAVFADRLGELDVQIYGHEHYPIPPV</sequence>
<dbReference type="GO" id="GO:0003824">
    <property type="term" value="F:catalytic activity"/>
    <property type="evidence" value="ECO:0007669"/>
    <property type="project" value="InterPro"/>
</dbReference>
<dbReference type="EMBL" id="QZBZ01000155">
    <property type="protein sequence ID" value="TIA34547.1"/>
    <property type="molecule type" value="Genomic_DNA"/>
</dbReference>
<dbReference type="AlphaFoldDB" id="A0A4V4LEA6"/>
<evidence type="ECO:0000313" key="3">
    <source>
        <dbReference type="EMBL" id="TIA34547.1"/>
    </source>
</evidence>
<dbReference type="Pfam" id="PF01048">
    <property type="entry name" value="PNP_UDP_1"/>
    <property type="match status" value="1"/>
</dbReference>
<gene>
    <name evidence="3" type="ORF">D6C78_06781</name>
</gene>
<evidence type="ECO:0000313" key="4">
    <source>
        <dbReference type="Proteomes" id="UP000308724"/>
    </source>
</evidence>
<protein>
    <submittedName>
        <fullName evidence="3">Purine and uridine phosphorylase</fullName>
    </submittedName>
</protein>
<feature type="compositionally biased region" description="Polar residues" evidence="1">
    <location>
        <begin position="276"/>
        <end position="296"/>
    </location>
</feature>
<dbReference type="Gene3D" id="3.40.50.1580">
    <property type="entry name" value="Nucleoside phosphorylase domain"/>
    <property type="match status" value="1"/>
</dbReference>
<accession>A0A4V4LEA6</accession>
<dbReference type="GO" id="GO:0009116">
    <property type="term" value="P:nucleoside metabolic process"/>
    <property type="evidence" value="ECO:0007669"/>
    <property type="project" value="InterPro"/>
</dbReference>
<feature type="compositionally biased region" description="Polar residues" evidence="1">
    <location>
        <begin position="306"/>
        <end position="317"/>
    </location>
</feature>
<feature type="domain" description="Nucleoside phosphorylase" evidence="2">
    <location>
        <begin position="357"/>
        <end position="627"/>
    </location>
</feature>
<feature type="region of interest" description="Disordered" evidence="1">
    <location>
        <begin position="276"/>
        <end position="317"/>
    </location>
</feature>
<dbReference type="InterPro" id="IPR035994">
    <property type="entry name" value="Nucleoside_phosphorylase_sf"/>
</dbReference>
<evidence type="ECO:0000259" key="2">
    <source>
        <dbReference type="Pfam" id="PF01048"/>
    </source>
</evidence>
<organism evidence="3 4">
    <name type="scientific">Aureobasidium pullulans</name>
    <name type="common">Black yeast</name>
    <name type="synonym">Pullularia pullulans</name>
    <dbReference type="NCBI Taxonomy" id="5580"/>
    <lineage>
        <taxon>Eukaryota</taxon>
        <taxon>Fungi</taxon>
        <taxon>Dikarya</taxon>
        <taxon>Ascomycota</taxon>
        <taxon>Pezizomycotina</taxon>
        <taxon>Dothideomycetes</taxon>
        <taxon>Dothideomycetidae</taxon>
        <taxon>Dothideales</taxon>
        <taxon>Saccotheciaceae</taxon>
        <taxon>Aureobasidium</taxon>
    </lineage>
</organism>
<reference evidence="3 4" key="1">
    <citation type="submission" date="2018-10" db="EMBL/GenBank/DDBJ databases">
        <title>Fifty Aureobasidium pullulans genomes reveal a recombining polyextremotolerant generalist.</title>
        <authorList>
            <person name="Gostincar C."/>
            <person name="Turk M."/>
            <person name="Zajc J."/>
            <person name="Gunde-Cimerman N."/>
        </authorList>
    </citation>
    <scope>NUCLEOTIDE SEQUENCE [LARGE SCALE GENOMIC DNA]</scope>
    <source>
        <strain evidence="3 4">EXF-1645</strain>
    </source>
</reference>
<dbReference type="PANTHER" id="PTHR46082">
    <property type="entry name" value="ATP/GTP-BINDING PROTEIN-RELATED"/>
    <property type="match status" value="1"/>
</dbReference>
<name>A0A4V4LEA6_AURPU</name>
<dbReference type="InterPro" id="IPR000845">
    <property type="entry name" value="Nucleoside_phosphorylase_d"/>
</dbReference>
<comment type="caution">
    <text evidence="3">The sequence shown here is derived from an EMBL/GenBank/DDBJ whole genome shotgun (WGS) entry which is preliminary data.</text>
</comment>
<proteinExistence type="predicted"/>
<dbReference type="PANTHER" id="PTHR46082:SF11">
    <property type="entry name" value="AAA+ ATPASE DOMAIN-CONTAINING PROTEIN-RELATED"/>
    <property type="match status" value="1"/>
</dbReference>
<dbReference type="SUPFAM" id="SSF53167">
    <property type="entry name" value="Purine and uridine phosphorylases"/>
    <property type="match status" value="1"/>
</dbReference>
<dbReference type="Proteomes" id="UP000308724">
    <property type="component" value="Unassembled WGS sequence"/>
</dbReference>